<evidence type="ECO:0000313" key="8">
    <source>
        <dbReference type="Proteomes" id="UP001552299"/>
    </source>
</evidence>
<dbReference type="GO" id="GO:0005634">
    <property type="term" value="C:nucleus"/>
    <property type="evidence" value="ECO:0007669"/>
    <property type="project" value="UniProtKB-SubCell"/>
</dbReference>
<feature type="domain" description="Pre-rRNA-processing protein Ipi1 N-terminal" evidence="5">
    <location>
        <begin position="146"/>
        <end position="208"/>
    </location>
</feature>
<reference evidence="7 8" key="1">
    <citation type="journal article" date="2024" name="Plant Biotechnol. J.">
        <title>Dendrobium thyrsiflorum genome and its molecular insights into genes involved in important horticultural traits.</title>
        <authorList>
            <person name="Chen B."/>
            <person name="Wang J.Y."/>
            <person name="Zheng P.J."/>
            <person name="Li K.L."/>
            <person name="Liang Y.M."/>
            <person name="Chen X.F."/>
            <person name="Zhang C."/>
            <person name="Zhao X."/>
            <person name="He X."/>
            <person name="Zhang G.Q."/>
            <person name="Liu Z.J."/>
            <person name="Xu Q."/>
        </authorList>
    </citation>
    <scope>NUCLEOTIDE SEQUENCE [LARGE SCALE GENOMIC DNA]</scope>
    <source>
        <strain evidence="7">GZMU011</strain>
    </source>
</reference>
<dbReference type="EMBL" id="JANQDX010000011">
    <property type="protein sequence ID" value="KAL0916473.1"/>
    <property type="molecule type" value="Genomic_DNA"/>
</dbReference>
<sequence length="878" mass="99614">MGKAKPSVSKKLKRGLDFKKIKRKVGRRLPPPKNFTDTSIKSKAIILPEQSVATEKAGLAVNNKGLTLRELLQQTSHHNAKIRRAALAGIRDLVSKHPSEFKLHKLALIEKLRERICDNDKVVRETLYQILKTVIFPSLKEDVTGPIISLLMAYVFNAMTHIAVDIRLMAFKFFELIVLNYPSSFTIYTDQVLDNYTDILRNYQIYLQEKSNLRNALGGLVHCLSLLVSKSGEDDLNEPNINEKRCLYSYTSEANCDDSVISSAFKRFQDLVPALVSCFQESSSLIRSMSAIDTQSFDCLLCTLRCINLAVALFVDKMNKFHARPVHLTSLPEGGLDDMLIPLKKLWETFPIGQMHHSNAKDDERCFVLNLKIIETFLHLFPWINNSSFPVEKFLEYIKSSLLGEVVSSSSSNKALLEKHLCSILPFIPGLISRATFSWSTSLLKAFTVAFKDCRVDSQFSLLYLGAIKEMLLPTTSCSMLLTNHPEMLGFQIDWLHELPRILCCVGDRHANISKAILKLLLSIGQSCIPNSSLALEYDHLQLILTGFYSRSIDDDIILGPFIKLPVDCQELAIWCLYYFSSISIDLLESLALCCLNPALDVFIVGRIVEVLYSAYRAGHVYISHMIGFLFTLIARFKVHPDWFGTELKDGNFSSREAFKFLTGYVSSCLSLMGDNSLVLKLLYKNLFNEILQKPSLDNTHGMLQMIITLDIRPSILSGESVATLSKWLAGYITDAASYIPQEVEVDVQCDRFRIFKYYARPCIILLYRNDKLLLDVLELFASALSDDNFSVQSLSGFNFPQELSTKIHAVSSILILMHNEEKFRRSLSLSKDVIKKIVQNIRNLQVTTKFSMTHEEKHKLQIIYDRLNTKFSQAMLE</sequence>
<dbReference type="FunFam" id="1.25.10.10:FF:000348">
    <property type="entry name" value="uncharacterized protein LOC106763108 isoform X2"/>
    <property type="match status" value="1"/>
</dbReference>
<dbReference type="PANTHER" id="PTHR16056:SF2">
    <property type="entry name" value="TESTIS-EXPRESSED PROTEIN 10"/>
    <property type="match status" value="1"/>
</dbReference>
<comment type="caution">
    <text evidence="7">The sequence shown here is derived from an EMBL/GenBank/DDBJ whole genome shotgun (WGS) entry which is preliminary data.</text>
</comment>
<evidence type="ECO:0008006" key="9">
    <source>
        <dbReference type="Google" id="ProtNLM"/>
    </source>
</evidence>
<evidence type="ECO:0000256" key="1">
    <source>
        <dbReference type="ARBA" id="ARBA00004604"/>
    </source>
</evidence>
<dbReference type="Proteomes" id="UP001552299">
    <property type="component" value="Unassembled WGS sequence"/>
</dbReference>
<keyword evidence="4" id="KW-0539">Nucleus</keyword>
<dbReference type="InterPro" id="IPR024679">
    <property type="entry name" value="Ipi1_N"/>
</dbReference>
<proteinExistence type="inferred from homology"/>
<gene>
    <name evidence="7" type="ORF">M5K25_013992</name>
</gene>
<dbReference type="Pfam" id="PF25781">
    <property type="entry name" value="TPR_TEX10"/>
    <property type="match status" value="1"/>
</dbReference>
<comment type="similarity">
    <text evidence="3">Belongs to the IPI1/TEX10 family.</text>
</comment>
<dbReference type="Pfam" id="PF12333">
    <property type="entry name" value="Ipi1_N"/>
    <property type="match status" value="1"/>
</dbReference>
<dbReference type="InterPro" id="IPR057949">
    <property type="entry name" value="TPR_TEX10"/>
</dbReference>
<evidence type="ECO:0000256" key="4">
    <source>
        <dbReference type="ARBA" id="ARBA00023242"/>
    </source>
</evidence>
<evidence type="ECO:0000256" key="3">
    <source>
        <dbReference type="ARBA" id="ARBA00006427"/>
    </source>
</evidence>
<evidence type="ECO:0000259" key="6">
    <source>
        <dbReference type="Pfam" id="PF25781"/>
    </source>
</evidence>
<accession>A0ABD0UUF7</accession>
<dbReference type="SUPFAM" id="SSF48371">
    <property type="entry name" value="ARM repeat"/>
    <property type="match status" value="1"/>
</dbReference>
<evidence type="ECO:0000313" key="7">
    <source>
        <dbReference type="EMBL" id="KAL0916473.1"/>
    </source>
</evidence>
<keyword evidence="8" id="KW-1185">Reference proteome</keyword>
<dbReference type="Gene3D" id="1.25.10.10">
    <property type="entry name" value="Leucine-rich Repeat Variant"/>
    <property type="match status" value="1"/>
</dbReference>
<dbReference type="AlphaFoldDB" id="A0ABD0UUF7"/>
<comment type="subcellular location">
    <subcellularLocation>
        <location evidence="1">Nucleus</location>
        <location evidence="1">Nucleolus</location>
    </subcellularLocation>
    <subcellularLocation>
        <location evidence="2">Nucleus</location>
        <location evidence="2">Nucleoplasm</location>
    </subcellularLocation>
</comment>
<organism evidence="7 8">
    <name type="scientific">Dendrobium thyrsiflorum</name>
    <name type="common">Pinecone-like raceme dendrobium</name>
    <name type="synonym">Orchid</name>
    <dbReference type="NCBI Taxonomy" id="117978"/>
    <lineage>
        <taxon>Eukaryota</taxon>
        <taxon>Viridiplantae</taxon>
        <taxon>Streptophyta</taxon>
        <taxon>Embryophyta</taxon>
        <taxon>Tracheophyta</taxon>
        <taxon>Spermatophyta</taxon>
        <taxon>Magnoliopsida</taxon>
        <taxon>Liliopsida</taxon>
        <taxon>Asparagales</taxon>
        <taxon>Orchidaceae</taxon>
        <taxon>Epidendroideae</taxon>
        <taxon>Malaxideae</taxon>
        <taxon>Dendrobiinae</taxon>
        <taxon>Dendrobium</taxon>
    </lineage>
</organism>
<protein>
    <recommendedName>
        <fullName evidence="9">Pre-rRNA-processing protein Ipi1 N-terminal domain-containing protein</fullName>
    </recommendedName>
</protein>
<feature type="domain" description="TEX10-like TPR repeats" evidence="6">
    <location>
        <begin position="494"/>
        <end position="615"/>
    </location>
</feature>
<evidence type="ECO:0000259" key="5">
    <source>
        <dbReference type="Pfam" id="PF12333"/>
    </source>
</evidence>
<evidence type="ECO:0000256" key="2">
    <source>
        <dbReference type="ARBA" id="ARBA00004642"/>
    </source>
</evidence>
<dbReference type="InterPro" id="IPR011989">
    <property type="entry name" value="ARM-like"/>
</dbReference>
<dbReference type="InterPro" id="IPR016024">
    <property type="entry name" value="ARM-type_fold"/>
</dbReference>
<dbReference type="PANTHER" id="PTHR16056">
    <property type="entry name" value="REGULATOR OF MICROTUBULE DYNAMICS PROTEIN"/>
    <property type="match status" value="1"/>
</dbReference>
<name>A0ABD0UUF7_DENTH</name>